<protein>
    <submittedName>
        <fullName evidence="1">Uncharacterized protein</fullName>
    </submittedName>
</protein>
<gene>
    <name evidence="1" type="ORF">CPT_Muldoon_031</name>
</gene>
<evidence type="ECO:0000313" key="2">
    <source>
        <dbReference type="Proteomes" id="UP000326777"/>
    </source>
</evidence>
<name>A0A5P8PH06_9CAUD</name>
<reference evidence="2" key="1">
    <citation type="submission" date="2019-06" db="EMBL/GenBank/DDBJ databases">
        <title>Complete genome sequence of Serratia marcescens phage Muldoon.</title>
        <authorList>
            <person name="Campbell S."/>
            <person name="Atkinson C."/>
            <person name="Moreland R."/>
            <person name="Liu M."/>
            <person name="Ramsey J."/>
            <person name="Leavitt J."/>
        </authorList>
    </citation>
    <scope>NUCLEOTIDE SEQUENCE [LARGE SCALE GENOMIC DNA]</scope>
</reference>
<evidence type="ECO:0000313" key="1">
    <source>
        <dbReference type="EMBL" id="QFR55988.1"/>
    </source>
</evidence>
<sequence length="76" mass="8777">MELAQIIEMEPNNKPGVAKLFVEAWNKSPKVTWKGADNPYVQGIYFEFKQVGLRHFNVFFLGLHKHSNEFVLEVVA</sequence>
<dbReference type="Proteomes" id="UP000326777">
    <property type="component" value="Genome"/>
</dbReference>
<keyword evidence="2" id="KW-1185">Reference proteome</keyword>
<dbReference type="EMBL" id="MN095771">
    <property type="protein sequence ID" value="QFR55988.1"/>
    <property type="molecule type" value="Genomic_DNA"/>
</dbReference>
<organism evidence="1 2">
    <name type="scientific">Serratia phage Muldoon</name>
    <dbReference type="NCBI Taxonomy" id="2601678"/>
    <lineage>
        <taxon>Viruses</taxon>
        <taxon>Duplodnaviria</taxon>
        <taxon>Heunggongvirae</taxon>
        <taxon>Uroviricota</taxon>
        <taxon>Caudoviricetes</taxon>
        <taxon>Muldoonvirus</taxon>
        <taxon>Muldoonvirus muldoon</taxon>
    </lineage>
</organism>
<accession>A0A5P8PH06</accession>
<proteinExistence type="predicted"/>